<organism evidence="1">
    <name type="scientific">mine drainage metagenome</name>
    <dbReference type="NCBI Taxonomy" id="410659"/>
    <lineage>
        <taxon>unclassified sequences</taxon>
        <taxon>metagenomes</taxon>
        <taxon>ecological metagenomes</taxon>
    </lineage>
</organism>
<proteinExistence type="predicted"/>
<gene>
    <name evidence="1" type="ORF">GALL_323030</name>
</gene>
<dbReference type="EMBL" id="MLJW01000516">
    <property type="protein sequence ID" value="OIQ85853.1"/>
    <property type="molecule type" value="Genomic_DNA"/>
</dbReference>
<reference evidence="1" key="1">
    <citation type="submission" date="2016-10" db="EMBL/GenBank/DDBJ databases">
        <title>Sequence of Gallionella enrichment culture.</title>
        <authorList>
            <person name="Poehlein A."/>
            <person name="Muehling M."/>
            <person name="Daniel R."/>
        </authorList>
    </citation>
    <scope>NUCLEOTIDE SEQUENCE</scope>
</reference>
<protein>
    <submittedName>
        <fullName evidence="1">Uncharacterized protein</fullName>
    </submittedName>
</protein>
<evidence type="ECO:0000313" key="1">
    <source>
        <dbReference type="EMBL" id="OIQ85853.1"/>
    </source>
</evidence>
<sequence>MNKKKLSVAALAIALSVGTVSSATANQGQATIDGPRVGSLQLTAVLSSLVTAGTITQAQSDAITNALASARTTRVNTMSTERNARLNLIASTLGMDAATVQSKLRTGISLASLAGDKTGVLITALVNLESQQIDAAVAAGRMTATQAAAKKANLVAEETREVNATRHANMRGAAASGSALMGTFGHTNRGHGERMNFMRSSR</sequence>
<accession>A0A1J5RCJ4</accession>
<name>A0A1J5RCJ4_9ZZZZ</name>
<dbReference type="AlphaFoldDB" id="A0A1J5RCJ4"/>
<comment type="caution">
    <text evidence="1">The sequence shown here is derived from an EMBL/GenBank/DDBJ whole genome shotgun (WGS) entry which is preliminary data.</text>
</comment>